<dbReference type="Pfam" id="PF12937">
    <property type="entry name" value="F-box-like"/>
    <property type="match status" value="1"/>
</dbReference>
<dbReference type="CDD" id="cd09917">
    <property type="entry name" value="F-box_SF"/>
    <property type="match status" value="1"/>
</dbReference>
<gene>
    <name evidence="2" type="ORF">EDB92DRAFT_1880852</name>
</gene>
<keyword evidence="3" id="KW-1185">Reference proteome</keyword>
<dbReference type="SMART" id="SM00256">
    <property type="entry name" value="FBOX"/>
    <property type="match status" value="1"/>
</dbReference>
<feature type="domain" description="F-box" evidence="1">
    <location>
        <begin position="9"/>
        <end position="58"/>
    </location>
</feature>
<name>A0AAD4LAW0_9AGAM</name>
<dbReference type="EMBL" id="JAKELL010000057">
    <property type="protein sequence ID" value="KAH8986137.1"/>
    <property type="molecule type" value="Genomic_DNA"/>
</dbReference>
<dbReference type="InterPro" id="IPR001810">
    <property type="entry name" value="F-box_dom"/>
</dbReference>
<organism evidence="2 3">
    <name type="scientific">Lactarius akahatsu</name>
    <dbReference type="NCBI Taxonomy" id="416441"/>
    <lineage>
        <taxon>Eukaryota</taxon>
        <taxon>Fungi</taxon>
        <taxon>Dikarya</taxon>
        <taxon>Basidiomycota</taxon>
        <taxon>Agaricomycotina</taxon>
        <taxon>Agaricomycetes</taxon>
        <taxon>Russulales</taxon>
        <taxon>Russulaceae</taxon>
        <taxon>Lactarius</taxon>
    </lineage>
</organism>
<evidence type="ECO:0000313" key="2">
    <source>
        <dbReference type="EMBL" id="KAH8986137.1"/>
    </source>
</evidence>
<sequence length="501" mass="56080">MSTNSSDPLPARPELPTELLIRIFAHLQAEDLLSVQHTCRRFCDIISGSASLQYFLRTEINLLEDLLPSDFSLHDRVVLLKHHETAWNNLQLNEFTRFTTNSEAHQARYILQDGYLIYNAVTNPPRYGYIDLYSSPARPNAEAPWTHISLAALRPLSDIVFAVDLNLVVAISKSGQDGFPEASFLEFTTGAPHPLSLLYTTSLPRKIAVEILGDYILVTMECESCGHSTLFAVSWITGSTTQLYRLFGVLRVVVIDPDNSLFALIKSTTNSIHICRLQFESADPFLHTLCFLRFPGNPVVSLSGMEWIPTSKRQDRTGPQSSRRRPFPFRSHRASTIGLVLSYKTRDGGVCRYSMFASVGALLSVAHSGFRLVHWADWGPACTRIHPLGGIFPKPAGPFWITSYAPLVVRDYDSLRARHIQKENKSMSSIPSANSLGSTSTQLFGEHWVGGKVKTHLPFREFMAGGLFLTRVVQVVADREWIVVISTDEKGEQNFYYGVPC</sequence>
<dbReference type="AlphaFoldDB" id="A0AAD4LAW0"/>
<proteinExistence type="predicted"/>
<evidence type="ECO:0000259" key="1">
    <source>
        <dbReference type="PROSITE" id="PS50181"/>
    </source>
</evidence>
<dbReference type="SUPFAM" id="SSF81383">
    <property type="entry name" value="F-box domain"/>
    <property type="match status" value="1"/>
</dbReference>
<evidence type="ECO:0000313" key="3">
    <source>
        <dbReference type="Proteomes" id="UP001201163"/>
    </source>
</evidence>
<dbReference type="Gene3D" id="1.20.1280.50">
    <property type="match status" value="1"/>
</dbReference>
<protein>
    <recommendedName>
        <fullName evidence="1">F-box domain-containing protein</fullName>
    </recommendedName>
</protein>
<feature type="non-terminal residue" evidence="2">
    <location>
        <position position="1"/>
    </location>
</feature>
<reference evidence="2" key="1">
    <citation type="submission" date="2022-01" db="EMBL/GenBank/DDBJ databases">
        <title>Comparative genomics reveals a dynamic genome evolution in the ectomycorrhizal milk-cap (Lactarius) mushrooms.</title>
        <authorList>
            <consortium name="DOE Joint Genome Institute"/>
            <person name="Lebreton A."/>
            <person name="Tang N."/>
            <person name="Kuo A."/>
            <person name="LaButti K."/>
            <person name="Drula E."/>
            <person name="Barry K."/>
            <person name="Clum A."/>
            <person name="Lipzen A."/>
            <person name="Mousain D."/>
            <person name="Ng V."/>
            <person name="Wang R."/>
            <person name="Wang X."/>
            <person name="Dai Y."/>
            <person name="Henrissat B."/>
            <person name="Grigoriev I.V."/>
            <person name="Guerin-Laguette A."/>
            <person name="Yu F."/>
            <person name="Martin F.M."/>
        </authorList>
    </citation>
    <scope>NUCLEOTIDE SEQUENCE</scope>
    <source>
        <strain evidence="2">QP</strain>
    </source>
</reference>
<dbReference type="Proteomes" id="UP001201163">
    <property type="component" value="Unassembled WGS sequence"/>
</dbReference>
<comment type="caution">
    <text evidence="2">The sequence shown here is derived from an EMBL/GenBank/DDBJ whole genome shotgun (WGS) entry which is preliminary data.</text>
</comment>
<dbReference type="InterPro" id="IPR036047">
    <property type="entry name" value="F-box-like_dom_sf"/>
</dbReference>
<accession>A0AAD4LAW0</accession>
<dbReference type="PROSITE" id="PS50181">
    <property type="entry name" value="FBOX"/>
    <property type="match status" value="1"/>
</dbReference>